<protein>
    <recommendedName>
        <fullName evidence="3">Encoded protein</fullName>
    </recommendedName>
</protein>
<organism evidence="1 2">
    <name type="scientific">Dunaliella salina</name>
    <name type="common">Green alga</name>
    <name type="synonym">Protococcus salinus</name>
    <dbReference type="NCBI Taxonomy" id="3046"/>
    <lineage>
        <taxon>Eukaryota</taxon>
        <taxon>Viridiplantae</taxon>
        <taxon>Chlorophyta</taxon>
        <taxon>core chlorophytes</taxon>
        <taxon>Chlorophyceae</taxon>
        <taxon>CS clade</taxon>
        <taxon>Chlamydomonadales</taxon>
        <taxon>Dunaliellaceae</taxon>
        <taxon>Dunaliella</taxon>
    </lineage>
</organism>
<gene>
    <name evidence="1" type="ORF">DUNSADRAFT_10358</name>
</gene>
<evidence type="ECO:0000313" key="1">
    <source>
        <dbReference type="EMBL" id="KAF5841921.1"/>
    </source>
</evidence>
<keyword evidence="2" id="KW-1185">Reference proteome</keyword>
<evidence type="ECO:0008006" key="3">
    <source>
        <dbReference type="Google" id="ProtNLM"/>
    </source>
</evidence>
<comment type="caution">
    <text evidence="1">The sequence shown here is derived from an EMBL/GenBank/DDBJ whole genome shotgun (WGS) entry which is preliminary data.</text>
</comment>
<sequence>MSMLGRALSLGSGINLKKKSSVRQPRIALCKACEGKGCESYYDGGGSEMKQYGACRSCSSGNGPYGLGIKLKCYCSDHSQPYTYIMGPEAKHFKGAVPQSELADLVRVQNAWGDRATAVLLVCQNCGATHMCKDGDGERRAISGMEETNKYDKAHNRNIASKMVANGIYDRTALATYTNPDAAQRKSTSTKP</sequence>
<reference evidence="1" key="1">
    <citation type="submission" date="2017-08" db="EMBL/GenBank/DDBJ databases">
        <authorList>
            <person name="Polle J.E."/>
            <person name="Barry K."/>
            <person name="Cushman J."/>
            <person name="Schmutz J."/>
            <person name="Tran D."/>
            <person name="Hathwaick L.T."/>
            <person name="Yim W.C."/>
            <person name="Jenkins J."/>
            <person name="Mckie-Krisberg Z.M."/>
            <person name="Prochnik S."/>
            <person name="Lindquist E."/>
            <person name="Dockter R.B."/>
            <person name="Adam C."/>
            <person name="Molina H."/>
            <person name="Bunkerborg J."/>
            <person name="Jin E."/>
            <person name="Buchheim M."/>
            <person name="Magnuson J."/>
        </authorList>
    </citation>
    <scope>NUCLEOTIDE SEQUENCE</scope>
    <source>
        <strain evidence="1">CCAP 19/18</strain>
    </source>
</reference>
<proteinExistence type="predicted"/>
<dbReference type="Proteomes" id="UP000815325">
    <property type="component" value="Unassembled WGS sequence"/>
</dbReference>
<accession>A0ABQ7H4Z3</accession>
<dbReference type="EMBL" id="MU069473">
    <property type="protein sequence ID" value="KAF5841921.1"/>
    <property type="molecule type" value="Genomic_DNA"/>
</dbReference>
<evidence type="ECO:0000313" key="2">
    <source>
        <dbReference type="Proteomes" id="UP000815325"/>
    </source>
</evidence>
<name>A0ABQ7H4Z3_DUNSA</name>